<dbReference type="Gene3D" id="1.10.3720.10">
    <property type="entry name" value="MetI-like"/>
    <property type="match status" value="1"/>
</dbReference>
<dbReference type="GO" id="GO:0005886">
    <property type="term" value="C:plasma membrane"/>
    <property type="evidence" value="ECO:0007669"/>
    <property type="project" value="UniProtKB-SubCell"/>
</dbReference>
<protein>
    <submittedName>
        <fullName evidence="10">Peptide/nickel transport system permease protein</fullName>
    </submittedName>
</protein>
<evidence type="ECO:0000313" key="11">
    <source>
        <dbReference type="Proteomes" id="UP000295106"/>
    </source>
</evidence>
<feature type="transmembrane region" description="Helical" evidence="7">
    <location>
        <begin position="66"/>
        <end position="88"/>
    </location>
</feature>
<evidence type="ECO:0000256" key="3">
    <source>
        <dbReference type="ARBA" id="ARBA00022475"/>
    </source>
</evidence>
<keyword evidence="6 7" id="KW-0472">Membrane</keyword>
<accession>A0A4R2M3K3</accession>
<gene>
    <name evidence="10" type="ORF">EV684_112128</name>
</gene>
<dbReference type="PANTHER" id="PTHR43386">
    <property type="entry name" value="OLIGOPEPTIDE TRANSPORT SYSTEM PERMEASE PROTEIN APPC"/>
    <property type="match status" value="1"/>
</dbReference>
<feature type="domain" description="ABC transmembrane type-1" evidence="9">
    <location>
        <begin position="64"/>
        <end position="253"/>
    </location>
</feature>
<dbReference type="PROSITE" id="PS50928">
    <property type="entry name" value="ABC_TM1"/>
    <property type="match status" value="1"/>
</dbReference>
<keyword evidence="8" id="KW-0732">Signal</keyword>
<evidence type="ECO:0000313" key="10">
    <source>
        <dbReference type="EMBL" id="TCP00690.1"/>
    </source>
</evidence>
<dbReference type="InterPro" id="IPR035906">
    <property type="entry name" value="MetI-like_sf"/>
</dbReference>
<proteinExistence type="inferred from homology"/>
<evidence type="ECO:0000256" key="1">
    <source>
        <dbReference type="ARBA" id="ARBA00004651"/>
    </source>
</evidence>
<dbReference type="AlphaFoldDB" id="A0A4R2M3K3"/>
<evidence type="ECO:0000256" key="5">
    <source>
        <dbReference type="ARBA" id="ARBA00022989"/>
    </source>
</evidence>
<keyword evidence="2 7" id="KW-0813">Transport</keyword>
<evidence type="ECO:0000256" key="4">
    <source>
        <dbReference type="ARBA" id="ARBA00022692"/>
    </source>
</evidence>
<feature type="transmembrane region" description="Helical" evidence="7">
    <location>
        <begin position="126"/>
        <end position="143"/>
    </location>
</feature>
<dbReference type="EMBL" id="SLXD01000012">
    <property type="protein sequence ID" value="TCP00690.1"/>
    <property type="molecule type" value="Genomic_DNA"/>
</dbReference>
<dbReference type="OrthoDB" id="9783218at2"/>
<dbReference type="GeneID" id="99683273"/>
<feature type="transmembrane region" description="Helical" evidence="7">
    <location>
        <begin position="231"/>
        <end position="253"/>
    </location>
</feature>
<dbReference type="RefSeq" id="WP_132648736.1">
    <property type="nucleotide sequence ID" value="NZ_CP181386.1"/>
</dbReference>
<feature type="signal peptide" evidence="8">
    <location>
        <begin position="1"/>
        <end position="25"/>
    </location>
</feature>
<dbReference type="GO" id="GO:0071916">
    <property type="term" value="F:dipeptide transmembrane transporter activity"/>
    <property type="evidence" value="ECO:0007669"/>
    <property type="project" value="TreeGrafter"/>
</dbReference>
<comment type="caution">
    <text evidence="10">The sequence shown here is derived from an EMBL/GenBank/DDBJ whole genome shotgun (WGS) entry which is preliminary data.</text>
</comment>
<evidence type="ECO:0000256" key="6">
    <source>
        <dbReference type="ARBA" id="ARBA00023136"/>
    </source>
</evidence>
<dbReference type="Pfam" id="PF00528">
    <property type="entry name" value="BPD_transp_1"/>
    <property type="match status" value="1"/>
</dbReference>
<dbReference type="InterPro" id="IPR000515">
    <property type="entry name" value="MetI-like"/>
</dbReference>
<comment type="subcellular location">
    <subcellularLocation>
        <location evidence="1 7">Cell membrane</location>
        <topology evidence="1 7">Multi-pass membrane protein</topology>
    </subcellularLocation>
</comment>
<feature type="transmembrane region" description="Helical" evidence="7">
    <location>
        <begin position="184"/>
        <end position="211"/>
    </location>
</feature>
<evidence type="ECO:0000256" key="7">
    <source>
        <dbReference type="RuleBase" id="RU363032"/>
    </source>
</evidence>
<dbReference type="PANTHER" id="PTHR43386:SF1">
    <property type="entry name" value="D,D-DIPEPTIDE TRANSPORT SYSTEM PERMEASE PROTEIN DDPC-RELATED"/>
    <property type="match status" value="1"/>
</dbReference>
<evidence type="ECO:0000256" key="8">
    <source>
        <dbReference type="SAM" id="SignalP"/>
    </source>
</evidence>
<keyword evidence="5 7" id="KW-1133">Transmembrane helix</keyword>
<sequence>MKTARRIAFVLLALLAALALLGPLAGQDPRVQDLERVREWPSAAHWLGTDHLGRDQFTRLAAALRLSLGLALAAVAAAAVAGSALGLLAAWRGGWTERLLALFADAVMALPGLLLVLLMAAVAPGAFAPLYAGLALALWVEYFRVVRAASRSLLAGEPVQAARLLGFGPGYVVRRHLWPELAPLLATLAAFGAAGTVLALAALGFVGVGLQPPATELGLMLIELLPYWREAPWLLAPPVAALLALTTALMLLADRRMPQ</sequence>
<dbReference type="Proteomes" id="UP000295106">
    <property type="component" value="Unassembled WGS sequence"/>
</dbReference>
<reference evidence="10 11" key="1">
    <citation type="submission" date="2019-03" db="EMBL/GenBank/DDBJ databases">
        <title>Genomic Encyclopedia of Type Strains, Phase IV (KMG-IV): sequencing the most valuable type-strain genomes for metagenomic binning, comparative biology and taxonomic classification.</title>
        <authorList>
            <person name="Goeker M."/>
        </authorList>
    </citation>
    <scope>NUCLEOTIDE SEQUENCE [LARGE SCALE GENOMIC DNA]</scope>
    <source>
        <strain evidence="10 11">DSM 1709</strain>
    </source>
</reference>
<feature type="chain" id="PRO_5020304580" evidence="8">
    <location>
        <begin position="26"/>
        <end position="259"/>
    </location>
</feature>
<dbReference type="InterPro" id="IPR050366">
    <property type="entry name" value="BP-dependent_transpt_permease"/>
</dbReference>
<evidence type="ECO:0000256" key="2">
    <source>
        <dbReference type="ARBA" id="ARBA00022448"/>
    </source>
</evidence>
<comment type="similarity">
    <text evidence="7">Belongs to the binding-protein-dependent transport system permease family.</text>
</comment>
<keyword evidence="4 7" id="KW-0812">Transmembrane</keyword>
<dbReference type="CDD" id="cd06261">
    <property type="entry name" value="TM_PBP2"/>
    <property type="match status" value="1"/>
</dbReference>
<dbReference type="SUPFAM" id="SSF161098">
    <property type="entry name" value="MetI-like"/>
    <property type="match status" value="1"/>
</dbReference>
<evidence type="ECO:0000259" key="9">
    <source>
        <dbReference type="PROSITE" id="PS50928"/>
    </source>
</evidence>
<feature type="transmembrane region" description="Helical" evidence="7">
    <location>
        <begin position="100"/>
        <end position="120"/>
    </location>
</feature>
<keyword evidence="3" id="KW-1003">Cell membrane</keyword>
<organism evidence="10 11">
    <name type="scientific">Rubrivivax gelatinosus</name>
    <name type="common">Rhodocyclus gelatinosus</name>
    <name type="synonym">Rhodopseudomonas gelatinosa</name>
    <dbReference type="NCBI Taxonomy" id="28068"/>
    <lineage>
        <taxon>Bacteria</taxon>
        <taxon>Pseudomonadati</taxon>
        <taxon>Pseudomonadota</taxon>
        <taxon>Betaproteobacteria</taxon>
        <taxon>Burkholderiales</taxon>
        <taxon>Sphaerotilaceae</taxon>
        <taxon>Rubrivivax</taxon>
    </lineage>
</organism>
<name>A0A4R2M3K3_RUBGE</name>